<evidence type="ECO:0000256" key="1">
    <source>
        <dbReference type="SAM" id="Phobius"/>
    </source>
</evidence>
<keyword evidence="1" id="KW-1133">Transmembrane helix</keyword>
<keyword evidence="1" id="KW-0472">Membrane</keyword>
<dbReference type="SUPFAM" id="SSF53448">
    <property type="entry name" value="Nucleotide-diphospho-sugar transferases"/>
    <property type="match status" value="1"/>
</dbReference>
<comment type="caution">
    <text evidence="3">The sequence shown here is derived from an EMBL/GenBank/DDBJ whole genome shotgun (WGS) entry which is preliminary data.</text>
</comment>
<keyword evidence="1" id="KW-0812">Transmembrane</keyword>
<proteinExistence type="predicted"/>
<reference evidence="3" key="1">
    <citation type="journal article" date="2023" name="Plant J.">
        <title>Genome sequences and population genomics provide insights into the demographic history, inbreeding, and mutation load of two 'living fossil' tree species of Dipteronia.</title>
        <authorList>
            <person name="Feng Y."/>
            <person name="Comes H.P."/>
            <person name="Chen J."/>
            <person name="Zhu S."/>
            <person name="Lu R."/>
            <person name="Zhang X."/>
            <person name="Li P."/>
            <person name="Qiu J."/>
            <person name="Olsen K.M."/>
            <person name="Qiu Y."/>
        </authorList>
    </citation>
    <scope>NUCLEOTIDE SEQUENCE</scope>
    <source>
        <strain evidence="3">KIB01</strain>
    </source>
</reference>
<evidence type="ECO:0000259" key="2">
    <source>
        <dbReference type="Pfam" id="PF04572"/>
    </source>
</evidence>
<dbReference type="AlphaFoldDB" id="A0AAD9XCR6"/>
<gene>
    <name evidence="3" type="ORF">Ddye_010131</name>
</gene>
<dbReference type="InterPro" id="IPR007652">
    <property type="entry name" value="A1-4-GlycosylTfrase_dom"/>
</dbReference>
<dbReference type="PANTHER" id="PTHR46781:SF2">
    <property type="entry name" value="ALPHA 1,4-GLYCOSYLTRANSFERASE FAMILY PROTEIN"/>
    <property type="match status" value="1"/>
</dbReference>
<feature type="domain" description="Alpha 1,4-glycosyltransferase" evidence="2">
    <location>
        <begin position="345"/>
        <end position="467"/>
    </location>
</feature>
<keyword evidence="4" id="KW-1185">Reference proteome</keyword>
<dbReference type="Pfam" id="PF04572">
    <property type="entry name" value="Gb3_synth"/>
    <property type="match status" value="1"/>
</dbReference>
<accession>A0AAD9XCR6</accession>
<name>A0AAD9XCR6_9ROSI</name>
<dbReference type="EMBL" id="JANJYI010000003">
    <property type="protein sequence ID" value="KAK2657079.1"/>
    <property type="molecule type" value="Genomic_DNA"/>
</dbReference>
<organism evidence="3 4">
    <name type="scientific">Dipteronia dyeriana</name>
    <dbReference type="NCBI Taxonomy" id="168575"/>
    <lineage>
        <taxon>Eukaryota</taxon>
        <taxon>Viridiplantae</taxon>
        <taxon>Streptophyta</taxon>
        <taxon>Embryophyta</taxon>
        <taxon>Tracheophyta</taxon>
        <taxon>Spermatophyta</taxon>
        <taxon>Magnoliopsida</taxon>
        <taxon>eudicotyledons</taxon>
        <taxon>Gunneridae</taxon>
        <taxon>Pentapetalae</taxon>
        <taxon>rosids</taxon>
        <taxon>malvids</taxon>
        <taxon>Sapindales</taxon>
        <taxon>Sapindaceae</taxon>
        <taxon>Hippocastanoideae</taxon>
        <taxon>Acereae</taxon>
        <taxon>Dipteronia</taxon>
    </lineage>
</organism>
<dbReference type="Proteomes" id="UP001280121">
    <property type="component" value="Unassembled WGS sequence"/>
</dbReference>
<dbReference type="InterPro" id="IPR029044">
    <property type="entry name" value="Nucleotide-diphossugar_trans"/>
</dbReference>
<dbReference type="InterPro" id="IPR044789">
    <property type="entry name" value="Put_A1-4-GlycosylTfrase_plant"/>
</dbReference>
<protein>
    <recommendedName>
        <fullName evidence="2">Alpha 1,4-glycosyltransferase domain-containing protein</fullName>
    </recommendedName>
</protein>
<dbReference type="Gene3D" id="3.90.550.20">
    <property type="match status" value="1"/>
</dbReference>
<sequence length="472" mass="54243">MFTTRQRKHANQTISNPQQCFYKAHDSLLFIYLKAIKFPRDFLCFFFFINSVVQLNNCLEKRRRVSQKMYVLGRNSSVIFSAITIAAVIFIIYEDSVISNESLQSDVFSANREISGRLQKSTISHITLRSVREEIENASLMDYLKPPISVTEEERIAWFRKKLPEFEIFKSNNLTEQFHGRVLEFFGEECEIRAFMTWISPARSFGKREVLGLETFFKAHPHGCLMILSRTLDSRHGYRVLKPLLDRQVKLSAVTPDLSFLFKNTPAESWFDSIKSGNKDPGEIPLAQNLSNLIRLAVLYKYGGVYLDTDFIILKSLKGLKNSIGAQSIDVSGNWTRLNNAVLIFDMNHPLLLKFIEEFATTFDGNKWGHNGPYLVSRVVQRVENRPGFNFTVLPPNAFYPVHWNNIGGLFKLPENRAGSRWVRAKLLQLSGQTYGVHLWNKQSSRLKIDEGSVMGRLISNHCVICEQIYSS</sequence>
<dbReference type="PANTHER" id="PTHR46781">
    <property type="entry name" value="ALPHA 1,4-GLYCOSYLTRANSFERASE FAMILY PROTEIN"/>
    <property type="match status" value="1"/>
</dbReference>
<evidence type="ECO:0000313" key="4">
    <source>
        <dbReference type="Proteomes" id="UP001280121"/>
    </source>
</evidence>
<dbReference type="Pfam" id="PF04488">
    <property type="entry name" value="Gly_transf_sug"/>
    <property type="match status" value="1"/>
</dbReference>
<feature type="transmembrane region" description="Helical" evidence="1">
    <location>
        <begin position="71"/>
        <end position="93"/>
    </location>
</feature>
<dbReference type="InterPro" id="IPR007577">
    <property type="entry name" value="GlycoTrfase_DXD_sugar-bd_CS"/>
</dbReference>
<evidence type="ECO:0000313" key="3">
    <source>
        <dbReference type="EMBL" id="KAK2657079.1"/>
    </source>
</evidence>